<dbReference type="Gene3D" id="1.10.8.500">
    <property type="entry name" value="HAMP domain in histidine kinase"/>
    <property type="match status" value="1"/>
</dbReference>
<dbReference type="EC" id="2.7.13.3" evidence="3"/>
<dbReference type="SUPFAM" id="SSF158472">
    <property type="entry name" value="HAMP domain-like"/>
    <property type="match status" value="1"/>
</dbReference>
<dbReference type="PANTHER" id="PTHR43065">
    <property type="entry name" value="SENSOR HISTIDINE KINASE"/>
    <property type="match status" value="1"/>
</dbReference>
<comment type="catalytic activity">
    <reaction evidence="1">
        <text>ATP + protein L-histidine = ADP + protein N-phospho-L-histidine.</text>
        <dbReference type="EC" id="2.7.13.3"/>
    </reaction>
</comment>
<feature type="domain" description="Histidine kinase" evidence="13">
    <location>
        <begin position="910"/>
        <end position="1153"/>
    </location>
</feature>
<dbReference type="Proteomes" id="UP000636888">
    <property type="component" value="Unassembled WGS sequence"/>
</dbReference>
<feature type="domain" description="PAS" evidence="14">
    <location>
        <begin position="627"/>
        <end position="673"/>
    </location>
</feature>
<sequence length="1154" mass="129252">MKINAKITGAVVLLVASLAAVATLGGYGYFTHKFRAALTKQNEALLAMASDHLNGEVARYWEILDKIAAAAPESRPMHADQLQLRLDRERLARTFFDGGFEFVDSQGKVIAESPRAPRRAVPCVEYADFVSRTFSSGKRSISPPYYSASFPHHPIVSFALPVKGPDGRVTALLIGRHDLQENGGLTDLARISAGQGSFLFLVDRNRTVILHPKRERIMKRSAPGRLPALDRAIAEEGIHYSEGLSYQGVKASVLARRVANTPWVIGIFSPLKELDAPLRGARTFFIASFLLFLVPATLSLWLLIRRTTAPLLQLTEHVRSLAEKEGEQRLLTLKTGDELESLAGAFNEMVREMDEKHAVLRHNQELYRVISEFTMEFAVGAREDAISYISANCLALTGYSDAEFYADPLLLSRIIHPEDLPLWREFTGAASDDTTTSINVRLINKNGETRWFNHIWHRVPNLTGEGQASFGGSFRDITRKVVLERELERQRQFAESLLENTSMPMFVLDSEHRIIFWNRAAEALTGFSAQQMLGTTDQWKPFYPEKRPTLSDLVLDHDTERVSSYYEKFDAEGVLPGIVRAEGWYANLGGKKRYIVFDAAPVKHGEETVAVVESLYDITERATAEESLRLFSQAVEQSGSSVVITDPAGNIEYVNCKFCEVTGYRREEALGKNPRLLKSDHQPPEVYQQLWQTIVDGGVWHGELHNRRKNGTFFWESATISPIVDAKGKIRHFLAVKEDISQRKEAERTLTKKQAELVLKHEQLANLFRQVEQVKMEWEQTMDCIDDMVIMADPDHRVRRFNRAFADFTEHGSPEVLGADWRFSLGAVGLDIASVEGTSGEIFHQESGRWFTLRIYPYGDRGGSVITMHDLTEIKRVSDELAAAYEELKATHSQLLQQEKMASIGQLAAGVAHEINNPMGFISSNLGSMAKYLDRMENFLGLQGNALKGCADEATAGELAEARKKLRVDYILEDARALLAESREGAERVRTIVQNLKSFSRIDDAKVTMVDVNECLESTINIAWNELKYKATLTRDYGEIPQIKGLPQQLNQVFLNLLVNAAHAIEEKGEITVATRQEGDQVLITVRDSGCGIPEEIRHRIFEPFFTTKKVGQGTGLGLSISYDIIKKHQGRIEVESNPGVGTTFTVRLPVGEA</sequence>
<feature type="coiled-coil region" evidence="11">
    <location>
        <begin position="871"/>
        <end position="898"/>
    </location>
</feature>
<evidence type="ECO:0000256" key="5">
    <source>
        <dbReference type="ARBA" id="ARBA00022553"/>
    </source>
</evidence>
<evidence type="ECO:0000313" key="17">
    <source>
        <dbReference type="EMBL" id="MBJ6727152.1"/>
    </source>
</evidence>
<dbReference type="Pfam" id="PF00672">
    <property type="entry name" value="HAMP"/>
    <property type="match status" value="1"/>
</dbReference>
<dbReference type="SMART" id="SM00091">
    <property type="entry name" value="PAS"/>
    <property type="match status" value="4"/>
</dbReference>
<evidence type="ECO:0000259" key="16">
    <source>
        <dbReference type="PROSITE" id="PS50885"/>
    </source>
</evidence>
<dbReference type="CDD" id="cd00082">
    <property type="entry name" value="HisKA"/>
    <property type="match status" value="1"/>
</dbReference>
<proteinExistence type="predicted"/>
<evidence type="ECO:0000259" key="13">
    <source>
        <dbReference type="PROSITE" id="PS50109"/>
    </source>
</evidence>
<protein>
    <recommendedName>
        <fullName evidence="3">histidine kinase</fullName>
        <ecNumber evidence="3">2.7.13.3</ecNumber>
    </recommendedName>
</protein>
<dbReference type="Gene3D" id="3.30.450.20">
    <property type="entry name" value="PAS domain"/>
    <property type="match status" value="6"/>
</dbReference>
<keyword evidence="5" id="KW-0597">Phosphoprotein</keyword>
<keyword evidence="10 12" id="KW-0472">Membrane</keyword>
<dbReference type="Pfam" id="PF02518">
    <property type="entry name" value="HATPase_c"/>
    <property type="match status" value="1"/>
</dbReference>
<dbReference type="InterPro" id="IPR001610">
    <property type="entry name" value="PAC"/>
</dbReference>
<feature type="transmembrane region" description="Helical" evidence="12">
    <location>
        <begin position="6"/>
        <end position="30"/>
    </location>
</feature>
<dbReference type="Pfam" id="PF02743">
    <property type="entry name" value="dCache_1"/>
    <property type="match status" value="1"/>
</dbReference>
<gene>
    <name evidence="17" type="ORF">JFN93_20770</name>
</gene>
<evidence type="ECO:0000256" key="12">
    <source>
        <dbReference type="SAM" id="Phobius"/>
    </source>
</evidence>
<dbReference type="Gene3D" id="3.30.565.10">
    <property type="entry name" value="Histidine kinase-like ATPase, C-terminal domain"/>
    <property type="match status" value="1"/>
</dbReference>
<dbReference type="InterPro" id="IPR005467">
    <property type="entry name" value="His_kinase_dom"/>
</dbReference>
<feature type="domain" description="PAS" evidence="14">
    <location>
        <begin position="362"/>
        <end position="419"/>
    </location>
</feature>
<dbReference type="InterPro" id="IPR003661">
    <property type="entry name" value="HisK_dim/P_dom"/>
</dbReference>
<evidence type="ECO:0000256" key="10">
    <source>
        <dbReference type="ARBA" id="ARBA00023136"/>
    </source>
</evidence>
<feature type="domain" description="PAC" evidence="15">
    <location>
        <begin position="436"/>
        <end position="489"/>
    </location>
</feature>
<dbReference type="Pfam" id="PF08447">
    <property type="entry name" value="PAS_3"/>
    <property type="match status" value="1"/>
</dbReference>
<evidence type="ECO:0000256" key="6">
    <source>
        <dbReference type="ARBA" id="ARBA00022679"/>
    </source>
</evidence>
<keyword evidence="8" id="KW-0418">Kinase</keyword>
<keyword evidence="6" id="KW-0808">Transferase</keyword>
<dbReference type="SUPFAM" id="SSF55785">
    <property type="entry name" value="PYP-like sensor domain (PAS domain)"/>
    <property type="match status" value="4"/>
</dbReference>
<dbReference type="InterPro" id="IPR000700">
    <property type="entry name" value="PAS-assoc_C"/>
</dbReference>
<organism evidence="17 18">
    <name type="scientific">Geomesophilobacter sediminis</name>
    <dbReference type="NCBI Taxonomy" id="2798584"/>
    <lineage>
        <taxon>Bacteria</taxon>
        <taxon>Pseudomonadati</taxon>
        <taxon>Thermodesulfobacteriota</taxon>
        <taxon>Desulfuromonadia</taxon>
        <taxon>Geobacterales</taxon>
        <taxon>Geobacteraceae</taxon>
        <taxon>Geomesophilobacter</taxon>
    </lineage>
</organism>
<dbReference type="InterPro" id="IPR035965">
    <property type="entry name" value="PAS-like_dom_sf"/>
</dbReference>
<name>A0A8J7M1X7_9BACT</name>
<evidence type="ECO:0000256" key="7">
    <source>
        <dbReference type="ARBA" id="ARBA00022692"/>
    </source>
</evidence>
<dbReference type="CDD" id="cd06225">
    <property type="entry name" value="HAMP"/>
    <property type="match status" value="1"/>
</dbReference>
<evidence type="ECO:0000256" key="9">
    <source>
        <dbReference type="ARBA" id="ARBA00022989"/>
    </source>
</evidence>
<dbReference type="InterPro" id="IPR004358">
    <property type="entry name" value="Sig_transdc_His_kin-like_C"/>
</dbReference>
<dbReference type="GO" id="GO:0005886">
    <property type="term" value="C:plasma membrane"/>
    <property type="evidence" value="ECO:0007669"/>
    <property type="project" value="UniProtKB-SubCell"/>
</dbReference>
<dbReference type="SMART" id="SM00304">
    <property type="entry name" value="HAMP"/>
    <property type="match status" value="1"/>
</dbReference>
<evidence type="ECO:0000256" key="1">
    <source>
        <dbReference type="ARBA" id="ARBA00000085"/>
    </source>
</evidence>
<dbReference type="InterPro" id="IPR036890">
    <property type="entry name" value="HATPase_C_sf"/>
</dbReference>
<dbReference type="InterPro" id="IPR013656">
    <property type="entry name" value="PAS_4"/>
</dbReference>
<dbReference type="PROSITE" id="PS50113">
    <property type="entry name" value="PAC"/>
    <property type="match status" value="2"/>
</dbReference>
<feature type="domain" description="PAS" evidence="14">
    <location>
        <begin position="490"/>
        <end position="562"/>
    </location>
</feature>
<dbReference type="PANTHER" id="PTHR43065:SF50">
    <property type="entry name" value="HISTIDINE KINASE"/>
    <property type="match status" value="1"/>
</dbReference>
<dbReference type="InterPro" id="IPR000014">
    <property type="entry name" value="PAS"/>
</dbReference>
<evidence type="ECO:0000256" key="3">
    <source>
        <dbReference type="ARBA" id="ARBA00012438"/>
    </source>
</evidence>
<dbReference type="Pfam" id="PF13188">
    <property type="entry name" value="PAS_8"/>
    <property type="match status" value="1"/>
</dbReference>
<dbReference type="AlphaFoldDB" id="A0A8J7M1X7"/>
<evidence type="ECO:0000313" key="18">
    <source>
        <dbReference type="Proteomes" id="UP000636888"/>
    </source>
</evidence>
<dbReference type="CDD" id="cd00130">
    <property type="entry name" value="PAS"/>
    <property type="match status" value="3"/>
</dbReference>
<dbReference type="NCBIfam" id="TIGR00229">
    <property type="entry name" value="sensory_box"/>
    <property type="match status" value="3"/>
</dbReference>
<comment type="subcellular location">
    <subcellularLocation>
        <location evidence="2">Cell membrane</location>
        <topology evidence="2">Multi-pass membrane protein</topology>
    </subcellularLocation>
</comment>
<keyword evidence="18" id="KW-1185">Reference proteome</keyword>
<evidence type="ECO:0000256" key="2">
    <source>
        <dbReference type="ARBA" id="ARBA00004651"/>
    </source>
</evidence>
<dbReference type="SUPFAM" id="SSF47384">
    <property type="entry name" value="Homodimeric domain of signal transducing histidine kinase"/>
    <property type="match status" value="1"/>
</dbReference>
<keyword evidence="4" id="KW-1003">Cell membrane</keyword>
<feature type="domain" description="PAC" evidence="15">
    <location>
        <begin position="700"/>
        <end position="752"/>
    </location>
</feature>
<dbReference type="SUPFAM" id="SSF55874">
    <property type="entry name" value="ATPase domain of HSP90 chaperone/DNA topoisomerase II/histidine kinase"/>
    <property type="match status" value="1"/>
</dbReference>
<evidence type="ECO:0000256" key="4">
    <source>
        <dbReference type="ARBA" id="ARBA00022475"/>
    </source>
</evidence>
<dbReference type="Pfam" id="PF13426">
    <property type="entry name" value="PAS_9"/>
    <property type="match status" value="1"/>
</dbReference>
<dbReference type="InterPro" id="IPR003660">
    <property type="entry name" value="HAMP_dom"/>
</dbReference>
<dbReference type="Gene3D" id="1.10.287.130">
    <property type="match status" value="1"/>
</dbReference>
<evidence type="ECO:0000256" key="11">
    <source>
        <dbReference type="SAM" id="Coils"/>
    </source>
</evidence>
<dbReference type="CDD" id="cd18774">
    <property type="entry name" value="PDC2_HK_sensor"/>
    <property type="match status" value="1"/>
</dbReference>
<dbReference type="InterPro" id="IPR003594">
    <property type="entry name" value="HATPase_dom"/>
</dbReference>
<accession>A0A8J7M1X7</accession>
<comment type="caution">
    <text evidence="17">The sequence shown here is derived from an EMBL/GenBank/DDBJ whole genome shotgun (WGS) entry which is preliminary data.</text>
</comment>
<dbReference type="GO" id="GO:0000155">
    <property type="term" value="F:phosphorelay sensor kinase activity"/>
    <property type="evidence" value="ECO:0007669"/>
    <property type="project" value="InterPro"/>
</dbReference>
<evidence type="ECO:0000259" key="14">
    <source>
        <dbReference type="PROSITE" id="PS50112"/>
    </source>
</evidence>
<feature type="domain" description="HAMP" evidence="16">
    <location>
        <begin position="305"/>
        <end position="358"/>
    </location>
</feature>
<keyword evidence="9 12" id="KW-1133">Transmembrane helix</keyword>
<dbReference type="SMART" id="SM00086">
    <property type="entry name" value="PAC"/>
    <property type="match status" value="3"/>
</dbReference>
<dbReference type="InterPro" id="IPR013655">
    <property type="entry name" value="PAS_fold_3"/>
</dbReference>
<dbReference type="Pfam" id="PF08448">
    <property type="entry name" value="PAS_4"/>
    <property type="match status" value="1"/>
</dbReference>
<dbReference type="SMART" id="SM00388">
    <property type="entry name" value="HisKA"/>
    <property type="match status" value="1"/>
</dbReference>
<dbReference type="PROSITE" id="PS50112">
    <property type="entry name" value="PAS"/>
    <property type="match status" value="3"/>
</dbReference>
<reference evidence="17" key="1">
    <citation type="submission" date="2020-12" db="EMBL/GenBank/DDBJ databases">
        <title>Geomonas sp. Red875, isolated from river sediment.</title>
        <authorList>
            <person name="Xu Z."/>
            <person name="Zhang Z."/>
            <person name="Masuda Y."/>
            <person name="Itoh H."/>
            <person name="Senoo K."/>
        </authorList>
    </citation>
    <scope>NUCLEOTIDE SEQUENCE</scope>
    <source>
        <strain evidence="17">Red875</strain>
    </source>
</reference>
<dbReference type="InterPro" id="IPR036097">
    <property type="entry name" value="HisK_dim/P_sf"/>
</dbReference>
<dbReference type="EMBL" id="JAEMHM010000020">
    <property type="protein sequence ID" value="MBJ6727152.1"/>
    <property type="molecule type" value="Genomic_DNA"/>
</dbReference>
<dbReference type="InterPro" id="IPR033479">
    <property type="entry name" value="dCache_1"/>
</dbReference>
<evidence type="ECO:0000259" key="15">
    <source>
        <dbReference type="PROSITE" id="PS50113"/>
    </source>
</evidence>
<keyword evidence="11" id="KW-0175">Coiled coil</keyword>
<evidence type="ECO:0000256" key="8">
    <source>
        <dbReference type="ARBA" id="ARBA00022777"/>
    </source>
</evidence>
<dbReference type="SMART" id="SM00387">
    <property type="entry name" value="HATPase_c"/>
    <property type="match status" value="1"/>
</dbReference>
<dbReference type="PROSITE" id="PS50109">
    <property type="entry name" value="HIS_KIN"/>
    <property type="match status" value="1"/>
</dbReference>
<keyword evidence="7 12" id="KW-0812">Transmembrane</keyword>
<dbReference type="PRINTS" id="PR00344">
    <property type="entry name" value="BCTRLSENSOR"/>
</dbReference>
<dbReference type="PROSITE" id="PS50885">
    <property type="entry name" value="HAMP"/>
    <property type="match status" value="1"/>
</dbReference>